<proteinExistence type="predicted"/>
<reference evidence="1" key="1">
    <citation type="submission" date="2022-02" db="EMBL/GenBank/DDBJ databases">
        <authorList>
            <person name="Henning P.M."/>
            <person name="McCubbin A.G."/>
            <person name="Shore J.S."/>
        </authorList>
    </citation>
    <scope>NUCLEOTIDE SEQUENCE</scope>
    <source>
        <strain evidence="1">F60SS</strain>
        <tissue evidence="1">Leaves</tissue>
    </source>
</reference>
<keyword evidence="2" id="KW-1185">Reference proteome</keyword>
<accession>A0A9Q0GGZ2</accession>
<dbReference type="EMBL" id="JAKUCV010000973">
    <property type="protein sequence ID" value="KAJ4848196.1"/>
    <property type="molecule type" value="Genomic_DNA"/>
</dbReference>
<reference evidence="1" key="2">
    <citation type="journal article" date="2023" name="Plants (Basel)">
        <title>Annotation of the Turnera subulata (Passifloraceae) Draft Genome Reveals the S-Locus Evolved after the Divergence of Turneroideae from Passifloroideae in a Stepwise Manner.</title>
        <authorList>
            <person name="Henning P.M."/>
            <person name="Roalson E.H."/>
            <person name="Mir W."/>
            <person name="McCubbin A.G."/>
            <person name="Shore J.S."/>
        </authorList>
    </citation>
    <scope>NUCLEOTIDE SEQUENCE</scope>
    <source>
        <strain evidence="1">F60SS</strain>
    </source>
</reference>
<sequence>MWHRQLHSWEVDLCQQLLSELHTLTLPCTGSDKWYWRHASTAAYTVQSDYQVLCPVHPTGLLLPQLNAPSASKRMSLLLTSSFIVPMSPNFGRRSVIGGVYAGSLLPRFSPSFYNGYTSLAPPIPPIHMLFDLIVNRVVGSSKHPDH</sequence>
<evidence type="ECO:0000313" key="1">
    <source>
        <dbReference type="EMBL" id="KAJ4848196.1"/>
    </source>
</evidence>
<comment type="caution">
    <text evidence="1">The sequence shown here is derived from an EMBL/GenBank/DDBJ whole genome shotgun (WGS) entry which is preliminary data.</text>
</comment>
<name>A0A9Q0GGZ2_9ROSI</name>
<dbReference type="AlphaFoldDB" id="A0A9Q0GGZ2"/>
<protein>
    <submittedName>
        <fullName evidence="1">Uncharacterized protein</fullName>
    </submittedName>
</protein>
<organism evidence="1 2">
    <name type="scientific">Turnera subulata</name>
    <dbReference type="NCBI Taxonomy" id="218843"/>
    <lineage>
        <taxon>Eukaryota</taxon>
        <taxon>Viridiplantae</taxon>
        <taxon>Streptophyta</taxon>
        <taxon>Embryophyta</taxon>
        <taxon>Tracheophyta</taxon>
        <taxon>Spermatophyta</taxon>
        <taxon>Magnoliopsida</taxon>
        <taxon>eudicotyledons</taxon>
        <taxon>Gunneridae</taxon>
        <taxon>Pentapetalae</taxon>
        <taxon>rosids</taxon>
        <taxon>fabids</taxon>
        <taxon>Malpighiales</taxon>
        <taxon>Passifloraceae</taxon>
        <taxon>Turnera</taxon>
    </lineage>
</organism>
<evidence type="ECO:0000313" key="2">
    <source>
        <dbReference type="Proteomes" id="UP001141552"/>
    </source>
</evidence>
<gene>
    <name evidence="1" type="ORF">Tsubulata_005355</name>
</gene>
<dbReference type="Proteomes" id="UP001141552">
    <property type="component" value="Unassembled WGS sequence"/>
</dbReference>